<reference evidence="3 4" key="1">
    <citation type="submission" date="2013-08" db="EMBL/GenBank/DDBJ databases">
        <authorList>
            <person name="Huang J."/>
            <person name="Wang G."/>
        </authorList>
    </citation>
    <scope>NUCLEOTIDE SEQUENCE [LARGE SCALE GENOMIC DNA]</scope>
    <source>
        <strain evidence="3 4">BH030004</strain>
    </source>
</reference>
<dbReference type="AlphaFoldDB" id="A0A0A5GJY2"/>
<dbReference type="GO" id="GO:0004300">
    <property type="term" value="F:enoyl-CoA hydratase activity"/>
    <property type="evidence" value="ECO:0007669"/>
    <property type="project" value="UniProtKB-EC"/>
</dbReference>
<dbReference type="PANTHER" id="PTHR11941:SF54">
    <property type="entry name" value="ENOYL-COA HYDRATASE, MITOCHONDRIAL"/>
    <property type="match status" value="1"/>
</dbReference>
<dbReference type="RefSeq" id="WP_027445698.1">
    <property type="nucleotide sequence ID" value="NZ_AULJ01000013.1"/>
</dbReference>
<evidence type="ECO:0000313" key="3">
    <source>
        <dbReference type="EMBL" id="KGX91493.1"/>
    </source>
</evidence>
<keyword evidence="4" id="KW-1185">Reference proteome</keyword>
<proteinExistence type="inferred from homology"/>
<sequence length="260" mass="27965">MTETVQYQLIEEKIALITLDRPEAANAFSLQLLDDLTSVVEHVNKQKDIRATIITASGDKAFCAGADLKERAGMTDDEVVQTVHKIGQTVHAVENIKSPVICALNGVAFGGGLELALACDLRVAADHAKFGLTETSLGIIPGAGGTQRLPRLIGLGKAKEMIYAAKRVNAEDAFTIGLVERIASSQSLLDEALELARSIASNAPVALRQAKQAINKGFHVDLETGLQIESMSYAVTIPTEDRLEGLKAFKEKRKPEYKGQ</sequence>
<dbReference type="InterPro" id="IPR029045">
    <property type="entry name" value="ClpP/crotonase-like_dom_sf"/>
</dbReference>
<dbReference type="CDD" id="cd06558">
    <property type="entry name" value="crotonase-like"/>
    <property type="match status" value="1"/>
</dbReference>
<dbReference type="InterPro" id="IPR014748">
    <property type="entry name" value="Enoyl-CoA_hydra_C"/>
</dbReference>
<dbReference type="NCBIfam" id="NF005802">
    <property type="entry name" value="PRK07657.1"/>
    <property type="match status" value="1"/>
</dbReference>
<gene>
    <name evidence="3" type="ORF">N783_08030</name>
</gene>
<dbReference type="Pfam" id="PF00378">
    <property type="entry name" value="ECH_1"/>
    <property type="match status" value="1"/>
</dbReference>
<dbReference type="STRING" id="1385511.GCA_000425225_01350"/>
<evidence type="ECO:0000313" key="4">
    <source>
        <dbReference type="Proteomes" id="UP000030403"/>
    </source>
</evidence>
<comment type="similarity">
    <text evidence="1">Belongs to the enoyl-CoA hydratase/isomerase family.</text>
</comment>
<dbReference type="FunFam" id="3.90.226.10:FF:000009">
    <property type="entry name" value="Carnitinyl-CoA dehydratase"/>
    <property type="match status" value="1"/>
</dbReference>
<dbReference type="eggNOG" id="COG1024">
    <property type="taxonomic scope" value="Bacteria"/>
</dbReference>
<dbReference type="GO" id="GO:0006635">
    <property type="term" value="P:fatty acid beta-oxidation"/>
    <property type="evidence" value="ECO:0007669"/>
    <property type="project" value="TreeGrafter"/>
</dbReference>
<dbReference type="Gene3D" id="3.90.226.10">
    <property type="entry name" value="2-enoyl-CoA Hydratase, Chain A, domain 1"/>
    <property type="match status" value="1"/>
</dbReference>
<accession>A0A0A5GJY2</accession>
<organism evidence="3 4">
    <name type="scientific">Pontibacillus marinus BH030004 = DSM 16465</name>
    <dbReference type="NCBI Taxonomy" id="1385511"/>
    <lineage>
        <taxon>Bacteria</taxon>
        <taxon>Bacillati</taxon>
        <taxon>Bacillota</taxon>
        <taxon>Bacilli</taxon>
        <taxon>Bacillales</taxon>
        <taxon>Bacillaceae</taxon>
        <taxon>Pontibacillus</taxon>
    </lineage>
</organism>
<dbReference type="OrthoDB" id="9775794at2"/>
<evidence type="ECO:0000256" key="1">
    <source>
        <dbReference type="ARBA" id="ARBA00005254"/>
    </source>
</evidence>
<dbReference type="FunFam" id="1.10.12.10:FF:000001">
    <property type="entry name" value="Probable enoyl-CoA hydratase, mitochondrial"/>
    <property type="match status" value="1"/>
</dbReference>
<keyword evidence="2 3" id="KW-0456">Lyase</keyword>
<dbReference type="PANTHER" id="PTHR11941">
    <property type="entry name" value="ENOYL-COA HYDRATASE-RELATED"/>
    <property type="match status" value="1"/>
</dbReference>
<name>A0A0A5GJY2_9BACI</name>
<dbReference type="Proteomes" id="UP000030403">
    <property type="component" value="Unassembled WGS sequence"/>
</dbReference>
<dbReference type="Gene3D" id="1.10.12.10">
    <property type="entry name" value="Lyase 2-enoyl-coa Hydratase, Chain A, domain 2"/>
    <property type="match status" value="1"/>
</dbReference>
<comment type="caution">
    <text evidence="3">The sequence shown here is derived from an EMBL/GenBank/DDBJ whole genome shotgun (WGS) entry which is preliminary data.</text>
</comment>
<dbReference type="SUPFAM" id="SSF52096">
    <property type="entry name" value="ClpP/crotonase"/>
    <property type="match status" value="1"/>
</dbReference>
<dbReference type="InterPro" id="IPR001753">
    <property type="entry name" value="Enoyl-CoA_hydra/iso"/>
</dbReference>
<dbReference type="EC" id="4.2.1.17" evidence="3"/>
<protein>
    <submittedName>
        <fullName evidence="3">3-hydroxybutyryl-CoA dehydratase</fullName>
        <ecNumber evidence="3">4.2.1.17</ecNumber>
    </submittedName>
</protein>
<dbReference type="EMBL" id="AVPF01000002">
    <property type="protein sequence ID" value="KGX91493.1"/>
    <property type="molecule type" value="Genomic_DNA"/>
</dbReference>
<evidence type="ECO:0000256" key="2">
    <source>
        <dbReference type="ARBA" id="ARBA00023239"/>
    </source>
</evidence>